<dbReference type="InterPro" id="IPR004193">
    <property type="entry name" value="Glyco_hydro_13_N"/>
</dbReference>
<dbReference type="SMART" id="SM00642">
    <property type="entry name" value="Aamy"/>
    <property type="match status" value="1"/>
</dbReference>
<feature type="active site" description="Proton donor" evidence="10">
    <location>
        <position position="466"/>
    </location>
</feature>
<dbReference type="NCBIfam" id="TIGR01515">
    <property type="entry name" value="branching_enzym"/>
    <property type="match status" value="1"/>
</dbReference>
<dbReference type="SUPFAM" id="SSF51011">
    <property type="entry name" value="Glycosyl hydrolase domain"/>
    <property type="match status" value="1"/>
</dbReference>
<dbReference type="SUPFAM" id="SSF51445">
    <property type="entry name" value="(Trans)glycosidases"/>
    <property type="match status" value="1"/>
</dbReference>
<evidence type="ECO:0000256" key="6">
    <source>
        <dbReference type="ARBA" id="ARBA00022676"/>
    </source>
</evidence>
<dbReference type="Pfam" id="PF02806">
    <property type="entry name" value="Alpha-amylase_C"/>
    <property type="match status" value="1"/>
</dbReference>
<dbReference type="InterPro" id="IPR006047">
    <property type="entry name" value="GH13_cat_dom"/>
</dbReference>
<evidence type="ECO:0000256" key="10">
    <source>
        <dbReference type="HAMAP-Rule" id="MF_00685"/>
    </source>
</evidence>
<dbReference type="InterPro" id="IPR013780">
    <property type="entry name" value="Glyco_hydro_b"/>
</dbReference>
<comment type="pathway">
    <text evidence="3 10">Glycan biosynthesis; glycogen biosynthesis.</text>
</comment>
<keyword evidence="6 10" id="KW-0328">Glycosyltransferase</keyword>
<keyword evidence="8 10" id="KW-0320">Glycogen biosynthesis</keyword>
<evidence type="ECO:0000256" key="9">
    <source>
        <dbReference type="ARBA" id="ARBA00023277"/>
    </source>
</evidence>
<feature type="domain" description="Glycosyl hydrolase family 13 catalytic" evidence="11">
    <location>
        <begin position="263"/>
        <end position="655"/>
    </location>
</feature>
<dbReference type="InterPro" id="IPR014756">
    <property type="entry name" value="Ig_E-set"/>
</dbReference>
<gene>
    <name evidence="10 12" type="primary">glgB</name>
    <name evidence="12" type="ORF">WAT24_11740</name>
</gene>
<dbReference type="CDD" id="cd02855">
    <property type="entry name" value="E_set_GBE_prok_N"/>
    <property type="match status" value="1"/>
</dbReference>
<evidence type="ECO:0000256" key="3">
    <source>
        <dbReference type="ARBA" id="ARBA00004964"/>
    </source>
</evidence>
<dbReference type="EMBL" id="JBBBNY010000008">
    <property type="protein sequence ID" value="MEI7037431.1"/>
    <property type="molecule type" value="Genomic_DNA"/>
</dbReference>
<evidence type="ECO:0000256" key="7">
    <source>
        <dbReference type="ARBA" id="ARBA00022679"/>
    </source>
</evidence>
<dbReference type="Pfam" id="PF02922">
    <property type="entry name" value="CBM_48"/>
    <property type="match status" value="1"/>
</dbReference>
<dbReference type="Gene3D" id="3.20.20.80">
    <property type="entry name" value="Glycosidases"/>
    <property type="match status" value="1"/>
</dbReference>
<dbReference type="Gene3D" id="2.60.40.1180">
    <property type="entry name" value="Golgi alpha-mannosidase II"/>
    <property type="match status" value="1"/>
</dbReference>
<evidence type="ECO:0000313" key="13">
    <source>
        <dbReference type="Proteomes" id="UP001381174"/>
    </source>
</evidence>
<reference evidence="12 13" key="1">
    <citation type="journal article" date="2014" name="Int. J. Syst. Evol. Microbiol.">
        <title>Fulvimonas yonginensis sp. nov., isolated from greenhouse soil, and emended description of the genus Fulvimonas.</title>
        <authorList>
            <person name="Ahn J.H."/>
            <person name="Kim S.J."/>
            <person name="Weon H.Y."/>
            <person name="Hong S.B."/>
            <person name="Seok S.J."/>
            <person name="Kwon S.W."/>
        </authorList>
    </citation>
    <scope>NUCLEOTIDE SEQUENCE [LARGE SCALE GENOMIC DNA]</scope>
    <source>
        <strain evidence="12 13">KACC 16952</strain>
    </source>
</reference>
<evidence type="ECO:0000256" key="5">
    <source>
        <dbReference type="ARBA" id="ARBA00022600"/>
    </source>
</evidence>
<evidence type="ECO:0000313" key="12">
    <source>
        <dbReference type="EMBL" id="MEI7037431.1"/>
    </source>
</evidence>
<protein>
    <recommendedName>
        <fullName evidence="10">1,4-alpha-glucan branching enzyme GlgB</fullName>
        <ecNumber evidence="10">2.4.1.18</ecNumber>
    </recommendedName>
    <alternativeName>
        <fullName evidence="10">1,4-alpha-D-glucan:1,4-alpha-D-glucan 6-glucosyl-transferase</fullName>
    </alternativeName>
    <alternativeName>
        <fullName evidence="10">Alpha-(1-&gt;4)-glucan branching enzyme</fullName>
    </alternativeName>
    <alternativeName>
        <fullName evidence="10">Glycogen branching enzyme</fullName>
        <shortName evidence="10">BE</shortName>
    </alternativeName>
</protein>
<comment type="caution">
    <text evidence="12">The sequence shown here is derived from an EMBL/GenBank/DDBJ whole genome shotgun (WGS) entry which is preliminary data.</text>
</comment>
<evidence type="ECO:0000256" key="8">
    <source>
        <dbReference type="ARBA" id="ARBA00023056"/>
    </source>
</evidence>
<dbReference type="PANTHER" id="PTHR43651">
    <property type="entry name" value="1,4-ALPHA-GLUCAN-BRANCHING ENZYME"/>
    <property type="match status" value="1"/>
</dbReference>
<dbReference type="InterPro" id="IPR017853">
    <property type="entry name" value="GH"/>
</dbReference>
<proteinExistence type="inferred from homology"/>
<dbReference type="PANTHER" id="PTHR43651:SF3">
    <property type="entry name" value="1,4-ALPHA-GLUCAN-BRANCHING ENZYME"/>
    <property type="match status" value="1"/>
</dbReference>
<keyword evidence="7 10" id="KW-0808">Transferase</keyword>
<dbReference type="Gene3D" id="2.60.40.10">
    <property type="entry name" value="Immunoglobulins"/>
    <property type="match status" value="1"/>
</dbReference>
<dbReference type="InterPro" id="IPR054169">
    <property type="entry name" value="GlgB_N"/>
</dbReference>
<dbReference type="Pfam" id="PF00128">
    <property type="entry name" value="Alpha-amylase"/>
    <property type="match status" value="1"/>
</dbReference>
<dbReference type="InterPro" id="IPR013783">
    <property type="entry name" value="Ig-like_fold"/>
</dbReference>
<organism evidence="12 13">
    <name type="scientific">Fulvimonas yonginensis</name>
    <dbReference type="NCBI Taxonomy" id="1495200"/>
    <lineage>
        <taxon>Bacteria</taxon>
        <taxon>Pseudomonadati</taxon>
        <taxon>Pseudomonadota</taxon>
        <taxon>Gammaproteobacteria</taxon>
        <taxon>Lysobacterales</taxon>
        <taxon>Rhodanobacteraceae</taxon>
        <taxon>Fulvimonas</taxon>
    </lineage>
</organism>
<keyword evidence="13" id="KW-1185">Reference proteome</keyword>
<dbReference type="GO" id="GO:0003844">
    <property type="term" value="F:1,4-alpha-glucan branching enzyme activity"/>
    <property type="evidence" value="ECO:0007669"/>
    <property type="project" value="UniProtKB-EC"/>
</dbReference>
<dbReference type="SUPFAM" id="SSF81296">
    <property type="entry name" value="E set domains"/>
    <property type="match status" value="2"/>
</dbReference>
<comment type="similarity">
    <text evidence="4 10">Belongs to the glycosyl hydrolase 13 family. GlgB subfamily.</text>
</comment>
<comment type="catalytic activity">
    <reaction evidence="1 10">
        <text>Transfers a segment of a (1-&gt;4)-alpha-D-glucan chain to a primary hydroxy group in a similar glucan chain.</text>
        <dbReference type="EC" id="2.4.1.18"/>
    </reaction>
</comment>
<feature type="active site" description="Nucleophile" evidence="10">
    <location>
        <position position="413"/>
    </location>
</feature>
<comment type="function">
    <text evidence="2 10">Catalyzes the formation of the alpha-1,6-glucosidic linkages in glycogen by scission of a 1,4-alpha-linked oligosaccharide from growing alpha-1,4-glucan chains and the subsequent attachment of the oligosaccharide to the alpha-1,6 position.</text>
</comment>
<dbReference type="InterPro" id="IPR006407">
    <property type="entry name" value="GlgB"/>
</dbReference>
<evidence type="ECO:0000256" key="2">
    <source>
        <dbReference type="ARBA" id="ARBA00002953"/>
    </source>
</evidence>
<accession>A0ABU8JCX5</accession>
<name>A0ABU8JCX5_9GAMM</name>
<dbReference type="HAMAP" id="MF_00685">
    <property type="entry name" value="GlgB"/>
    <property type="match status" value="1"/>
</dbReference>
<dbReference type="InterPro" id="IPR037439">
    <property type="entry name" value="Branching_enzy"/>
</dbReference>
<evidence type="ECO:0000256" key="4">
    <source>
        <dbReference type="ARBA" id="ARBA00009000"/>
    </source>
</evidence>
<dbReference type="NCBIfam" id="NF008967">
    <property type="entry name" value="PRK12313.1"/>
    <property type="match status" value="1"/>
</dbReference>
<keyword evidence="5 10" id="KW-0321">Glycogen metabolism</keyword>
<dbReference type="PIRSF" id="PIRSF000463">
    <property type="entry name" value="GlgB"/>
    <property type="match status" value="1"/>
</dbReference>
<dbReference type="InterPro" id="IPR006048">
    <property type="entry name" value="A-amylase/branching_C"/>
</dbReference>
<dbReference type="Proteomes" id="UP001381174">
    <property type="component" value="Unassembled WGS sequence"/>
</dbReference>
<evidence type="ECO:0000259" key="11">
    <source>
        <dbReference type="SMART" id="SM00642"/>
    </source>
</evidence>
<dbReference type="InterPro" id="IPR044143">
    <property type="entry name" value="GlgB_N_E_set_prok"/>
</dbReference>
<dbReference type="RefSeq" id="WP_336808062.1">
    <property type="nucleotide sequence ID" value="NZ_JBBBNY010000008.1"/>
</dbReference>
<sequence>MSGWELQGGAGPGALDPGTVDALLHARHGDPFAVLGPHPLDGARIVRTLQPGAHAVEAIGPQGEMLAPLYEQAPGLFAGIVPGEGRYRLRVHWPGAVQELEDPYRFGLLLDEGGLDALSRGEHPQPHHLLGAHPATRDGVPGVRFAVWAPNARRVSVIGDFNQWDGRRHPMRLRLPHGVWELFVPGLLPGARYKYEVLGADHVVRQKADPVAWATEAPPATASVVADDAPFRWTDQAWMAERAVRQRLDAPLSIYELHAGSWWRDAQGEPPGWDGLAERLIPYVSGMGFTHIELLPIAEHPFGGSWGYQPLGQYAPTARFGPPEAFARFVDRCHEAGLGVIVDWVPAHFPTDAHGLAQFDGTALYEHADPREGFHQDWNTLIYNLGRNEVSGFLIGSALAWLERFHVDGLRVDAVASMLYRDYSRKHGEWVPNIHGGRENLESIAFLKRFNTVVHQRHPGVLTIAEESTAWPGVTRSPTEGGLGFDYKWNMGWMHDTLQYLSRDPIHRRWHHHEMTFSMVYAYSEHYVLPLSHDEVVHGKRSLLGRMPGDDWQRFANLRAYYGFMWGHPGKKLLFAGGELAQPTEWNHDAQLPWELLDDPRHRGVQRLLRDLNRLLAREPALHAWDGEPRGFRWAIGDDADNSVFAWLRFAEHARPALVVSNLTPRPLRDYRIGVPREGRWHAAIDTDATAYGGSGAGQAEAWAEPVPVHGQPHSLALALPPLATVIYLAD</sequence>
<dbReference type="CDD" id="cd11322">
    <property type="entry name" value="AmyAc_Glg_BE"/>
    <property type="match status" value="1"/>
</dbReference>
<comment type="subunit">
    <text evidence="10">Monomer.</text>
</comment>
<evidence type="ECO:0000256" key="1">
    <source>
        <dbReference type="ARBA" id="ARBA00000826"/>
    </source>
</evidence>
<dbReference type="EC" id="2.4.1.18" evidence="10"/>
<keyword evidence="9 10" id="KW-0119">Carbohydrate metabolism</keyword>
<dbReference type="Pfam" id="PF22019">
    <property type="entry name" value="GlgB_N"/>
    <property type="match status" value="1"/>
</dbReference>
<dbReference type="NCBIfam" id="NF003811">
    <property type="entry name" value="PRK05402.1"/>
    <property type="match status" value="1"/>
</dbReference>